<dbReference type="PANTHER" id="PTHR46060">
    <property type="entry name" value="MARINER MOS1 TRANSPOSASE-LIKE PROTEIN"/>
    <property type="match status" value="1"/>
</dbReference>
<dbReference type="OrthoDB" id="10017160at2759"/>
<protein>
    <recommendedName>
        <fullName evidence="3">Mos1 transposase HTH domain-containing protein</fullName>
    </recommendedName>
</protein>
<dbReference type="Proteomes" id="UP000299102">
    <property type="component" value="Unassembled WGS sequence"/>
</dbReference>
<proteinExistence type="predicted"/>
<evidence type="ECO:0000313" key="1">
    <source>
        <dbReference type="EMBL" id="GBP58508.1"/>
    </source>
</evidence>
<name>A0A4C1X447_EUMVA</name>
<dbReference type="PANTHER" id="PTHR46060:SF1">
    <property type="entry name" value="MARINER MOS1 TRANSPOSASE-LIKE PROTEIN"/>
    <property type="match status" value="1"/>
</dbReference>
<accession>A0A4C1X447</accession>
<dbReference type="InterPro" id="IPR052709">
    <property type="entry name" value="Transposase-MT_Hybrid"/>
</dbReference>
<comment type="caution">
    <text evidence="1">The sequence shown here is derived from an EMBL/GenBank/DDBJ whole genome shotgun (WGS) entry which is preliminary data.</text>
</comment>
<evidence type="ECO:0008006" key="3">
    <source>
        <dbReference type="Google" id="ProtNLM"/>
    </source>
</evidence>
<dbReference type="EMBL" id="BGZK01000737">
    <property type="protein sequence ID" value="GBP58508.1"/>
    <property type="molecule type" value="Genomic_DNA"/>
</dbReference>
<reference evidence="1 2" key="1">
    <citation type="journal article" date="2019" name="Commun. Biol.">
        <title>The bagworm genome reveals a unique fibroin gene that provides high tensile strength.</title>
        <authorList>
            <person name="Kono N."/>
            <person name="Nakamura H."/>
            <person name="Ohtoshi R."/>
            <person name="Tomita M."/>
            <person name="Numata K."/>
            <person name="Arakawa K."/>
        </authorList>
    </citation>
    <scope>NUCLEOTIDE SEQUENCE [LARGE SCALE GENOMIC DNA]</scope>
</reference>
<sequence>MNIKYWACLLNLDKPTLFRTQYVFMETVKLDDDISPFHFRVFDLSSIEKLDVEEENDATQQSLVRLRTAFGDEAPCKMTIYHWFAEFKRGRVNVSDEFRHGRPSIVAVNNNIDAVQRMIETDSM</sequence>
<evidence type="ECO:0000313" key="2">
    <source>
        <dbReference type="Proteomes" id="UP000299102"/>
    </source>
</evidence>
<gene>
    <name evidence="1" type="ORF">EVAR_33858_1</name>
</gene>
<keyword evidence="2" id="KW-1185">Reference proteome</keyword>
<organism evidence="1 2">
    <name type="scientific">Eumeta variegata</name>
    <name type="common">Bagworm moth</name>
    <name type="synonym">Eumeta japonica</name>
    <dbReference type="NCBI Taxonomy" id="151549"/>
    <lineage>
        <taxon>Eukaryota</taxon>
        <taxon>Metazoa</taxon>
        <taxon>Ecdysozoa</taxon>
        <taxon>Arthropoda</taxon>
        <taxon>Hexapoda</taxon>
        <taxon>Insecta</taxon>
        <taxon>Pterygota</taxon>
        <taxon>Neoptera</taxon>
        <taxon>Endopterygota</taxon>
        <taxon>Lepidoptera</taxon>
        <taxon>Glossata</taxon>
        <taxon>Ditrysia</taxon>
        <taxon>Tineoidea</taxon>
        <taxon>Psychidae</taxon>
        <taxon>Oiketicinae</taxon>
        <taxon>Eumeta</taxon>
    </lineage>
</organism>
<dbReference type="AlphaFoldDB" id="A0A4C1X447"/>